<dbReference type="EMBL" id="CP060828">
    <property type="protein sequence ID" value="QNP75304.1"/>
    <property type="molecule type" value="Genomic_DNA"/>
</dbReference>
<dbReference type="Proteomes" id="UP000516052">
    <property type="component" value="Chromosome"/>
</dbReference>
<dbReference type="InterPro" id="IPR027417">
    <property type="entry name" value="P-loop_NTPase"/>
</dbReference>
<protein>
    <submittedName>
        <fullName evidence="3">Tetratricopeptide repeat protein</fullName>
    </submittedName>
</protein>
<gene>
    <name evidence="3" type="ORF">IAG44_41815</name>
</gene>
<dbReference type="InterPro" id="IPR019734">
    <property type="entry name" value="TPR_rpt"/>
</dbReference>
<keyword evidence="1" id="KW-0802">TPR repeat</keyword>
<feature type="repeat" description="TPR" evidence="1">
    <location>
        <begin position="625"/>
        <end position="658"/>
    </location>
</feature>
<dbReference type="AlphaFoldDB" id="A0A7H0IR88"/>
<dbReference type="Gene3D" id="3.40.50.300">
    <property type="entry name" value="P-loop containing nucleotide triphosphate hydrolases"/>
    <property type="match status" value="1"/>
</dbReference>
<dbReference type="PANTHER" id="PTHR47691:SF3">
    <property type="entry name" value="HTH-TYPE TRANSCRIPTIONAL REGULATOR RV0890C-RELATED"/>
    <property type="match status" value="1"/>
</dbReference>
<evidence type="ECO:0000256" key="2">
    <source>
        <dbReference type="SAM" id="Phobius"/>
    </source>
</evidence>
<keyword evidence="2" id="KW-0472">Membrane</keyword>
<name>A0A7H0IR88_9ACTN</name>
<dbReference type="PROSITE" id="PS50005">
    <property type="entry name" value="TPR"/>
    <property type="match status" value="1"/>
</dbReference>
<dbReference type="SUPFAM" id="SSF48452">
    <property type="entry name" value="TPR-like"/>
    <property type="match status" value="2"/>
</dbReference>
<evidence type="ECO:0000256" key="1">
    <source>
        <dbReference type="PROSITE-ProRule" id="PRU00339"/>
    </source>
</evidence>
<evidence type="ECO:0000313" key="3">
    <source>
        <dbReference type="EMBL" id="QNP75304.1"/>
    </source>
</evidence>
<sequence>MTSSPVGVGRRREALFLASGPVLGAAVGAVTNVVTSTWSWWLFGALVVLISAASAVAVLVPGNGFAGRRSPPCTLPPGAAVFAGRERELRALLGVRPSRRGTRPFVCVITGRSGSGKTELAVQAAHRLAGRYPAGQLFVGYRSHADAAGRLAPLDALAALLTAVGATQTSGSLSGQWQAVAGSEPFLLVLDDVDDASQVLEVLPRSPRCLVLVTGRRMVAGIDADLHIAVDTLTEEAARSVLDAVLRRGSRAVDGSVLDGLAAAYRLPLTVRHLADRLVAEPVTPDAHAGSGGNRVSGGGLAPVLATIQALAASDRLVLRRAALHPGPHVTAEIAAALAGTGLADAEHSLTVLHRRGLLMRPDPHGFGFHDLVRSLARTEDTVPDDDASAQARVRLFEVMACLLRRANTAISASMELPVPDSVHAGPEVPLTERQALEWLDHHLDDLRSVARLAVECAWPRSWWLTAGLAYFLRIRRNLAQAEELNEAALRIALASGDLPGQAHCRAQLGTLHRVSGRYGSAEEHTRTALALFADLQPGEPRNQAACASELGVILYHSARYAAAREVTRQAVGLYRSVSDRRGEANGLGNLGMFSRATGDYREARDSLTRAYALYAALGNHRNRAWILIELGTVDRLTGDQDRALTRFSEALDLYSDAADRNGRAWARRELGIVHRVLGHHTEARALLDSALREFEDLGSPRNIADAHVELGTLHRALGDLTTARVHTQTAHTLYADMGNRRGEAWAELELGALDAAAGHLTSAAGRFNHAQHIHTRIGDRSGNARAHLELGRLELTRENRAEARTHLTTSLTLYTQLGAPQSTEARDLLAGL</sequence>
<evidence type="ECO:0000313" key="4">
    <source>
        <dbReference type="Proteomes" id="UP000516052"/>
    </source>
</evidence>
<dbReference type="KEGG" id="sroi:IAG44_41815"/>
<dbReference type="Gene3D" id="1.25.40.10">
    <property type="entry name" value="Tetratricopeptide repeat domain"/>
    <property type="match status" value="2"/>
</dbReference>
<keyword evidence="2" id="KW-0812">Transmembrane</keyword>
<dbReference type="RefSeq" id="WP_187752225.1">
    <property type="nucleotide sequence ID" value="NZ_CP060828.1"/>
</dbReference>
<dbReference type="Pfam" id="PF13424">
    <property type="entry name" value="TPR_12"/>
    <property type="match status" value="1"/>
</dbReference>
<dbReference type="InterPro" id="IPR011990">
    <property type="entry name" value="TPR-like_helical_dom_sf"/>
</dbReference>
<dbReference type="SMART" id="SM00028">
    <property type="entry name" value="TPR"/>
    <property type="match status" value="7"/>
</dbReference>
<organism evidence="3 4">
    <name type="scientific">Streptomyces roseirectus</name>
    <dbReference type="NCBI Taxonomy" id="2768066"/>
    <lineage>
        <taxon>Bacteria</taxon>
        <taxon>Bacillati</taxon>
        <taxon>Actinomycetota</taxon>
        <taxon>Actinomycetes</taxon>
        <taxon>Kitasatosporales</taxon>
        <taxon>Streptomycetaceae</taxon>
        <taxon>Streptomyces</taxon>
    </lineage>
</organism>
<dbReference type="SUPFAM" id="SSF52540">
    <property type="entry name" value="P-loop containing nucleoside triphosphate hydrolases"/>
    <property type="match status" value="1"/>
</dbReference>
<feature type="transmembrane region" description="Helical" evidence="2">
    <location>
        <begin position="38"/>
        <end position="60"/>
    </location>
</feature>
<reference evidence="3 4" key="1">
    <citation type="submission" date="2020-08" db="EMBL/GenBank/DDBJ databases">
        <title>A novel species.</title>
        <authorList>
            <person name="Gao J."/>
        </authorList>
    </citation>
    <scope>NUCLEOTIDE SEQUENCE [LARGE SCALE GENOMIC DNA]</scope>
    <source>
        <strain evidence="3 4">CRXT-G-22</strain>
    </source>
</reference>
<proteinExistence type="predicted"/>
<accession>A0A7H0IR88</accession>
<keyword evidence="2" id="KW-1133">Transmembrane helix</keyword>
<keyword evidence="4" id="KW-1185">Reference proteome</keyword>
<dbReference type="PANTHER" id="PTHR47691">
    <property type="entry name" value="REGULATOR-RELATED"/>
    <property type="match status" value="1"/>
</dbReference>